<feature type="region of interest" description="Disordered" evidence="1">
    <location>
        <begin position="577"/>
        <end position="600"/>
    </location>
</feature>
<proteinExistence type="predicted"/>
<name>A0AAW1NPR9_9CHLO</name>
<feature type="domain" description="Trafficking protein particle complex subunit 11" evidence="2">
    <location>
        <begin position="300"/>
        <end position="470"/>
    </location>
</feature>
<feature type="region of interest" description="Disordered" evidence="1">
    <location>
        <begin position="916"/>
        <end position="976"/>
    </location>
</feature>
<organism evidence="3 4">
    <name type="scientific">Symbiochloris irregularis</name>
    <dbReference type="NCBI Taxonomy" id="706552"/>
    <lineage>
        <taxon>Eukaryota</taxon>
        <taxon>Viridiplantae</taxon>
        <taxon>Chlorophyta</taxon>
        <taxon>core chlorophytes</taxon>
        <taxon>Trebouxiophyceae</taxon>
        <taxon>Trebouxiales</taxon>
        <taxon>Trebouxiaceae</taxon>
        <taxon>Symbiochloris</taxon>
    </lineage>
</organism>
<dbReference type="Proteomes" id="UP001465755">
    <property type="component" value="Unassembled WGS sequence"/>
</dbReference>
<dbReference type="PANTHER" id="PTHR14374">
    <property type="entry name" value="FOIE GRAS"/>
    <property type="match status" value="1"/>
</dbReference>
<evidence type="ECO:0000256" key="1">
    <source>
        <dbReference type="SAM" id="MobiDB-lite"/>
    </source>
</evidence>
<keyword evidence="4" id="KW-1185">Reference proteome</keyword>
<dbReference type="InterPro" id="IPR021773">
    <property type="entry name" value="TPC11"/>
</dbReference>
<dbReference type="Pfam" id="PF11817">
    <property type="entry name" value="Foie-gras_1"/>
    <property type="match status" value="1"/>
</dbReference>
<feature type="compositionally biased region" description="Low complexity" evidence="1">
    <location>
        <begin position="949"/>
        <end position="966"/>
    </location>
</feature>
<evidence type="ECO:0000313" key="3">
    <source>
        <dbReference type="EMBL" id="KAK9789562.1"/>
    </source>
</evidence>
<evidence type="ECO:0000313" key="4">
    <source>
        <dbReference type="Proteomes" id="UP001465755"/>
    </source>
</evidence>
<accession>A0AAW1NPR9</accession>
<dbReference type="PANTHER" id="PTHR14374:SF0">
    <property type="entry name" value="TRAFFICKING PROTEIN PARTICLE COMPLEX SUBUNIT 11"/>
    <property type="match status" value="1"/>
</dbReference>
<evidence type="ECO:0000259" key="2">
    <source>
        <dbReference type="Pfam" id="PF11817"/>
    </source>
</evidence>
<protein>
    <recommendedName>
        <fullName evidence="2">Trafficking protein particle complex subunit 11 domain-containing protein</fullName>
    </recommendedName>
</protein>
<gene>
    <name evidence="3" type="ORF">WJX73_006387</name>
</gene>
<sequence>MDAYPAEIVTPPLALMALLGCPELHAQMHEYLRSHHKPPINSVGVANPLDVGRVFGERKSPLAAGQPAGILKADWFAKHRQRRPAVAVLLIPRAEVEGAPDAWQRVSAQVGAVRGATRAQGARLVLVITSGSSAAGAGHVEGPVQEERVSTLCRQGGIERRWVATLAAGEGEAGLRRVARLLHEAAGQFYLDDSRRRLTLHNERRNPPADLNARVAFKAAALSEFRGDWSTAVRSYEAAYREIAKAAHAPGSAGLQRFFEIAAVAELMHLKVIMLLLHQQNTARALAQFKDHLKLLKKKEAQPSFFQNGAVQAAIKRRKLGETLRNSPSKASLPPGGSVGPGAFVGQLVMTQPGGAGGPSVRKLSDAEFLAHLEAKECSTDHGALAVQCLQRAEEFAEAAREQCHYSALVATEHRLAGNPAIAKPLLESIAGVYRREGWRVPLSGVLQELRLCSKALDLTQDVVAAALELCVLQDRLDIGLRSALAAEAALFLAGAQQSLAFTIDDSDAHPLHGCFALTWGFEDAESSPAESSEQQGTGEPGPRFVTALWSNVPCSLHVTSVQVAFITSRGTHTATASVKPLDRGALQKPPPPSAEPQLDAWGQATEEPSDAPADEAATAVTEASSGFLLEPGRWVVAFAQAPNPPNGKIGVQAVTLRLGQGSSSISWPLATAKPDTAMIGAVADNMEAVLAPLARLAATQGIKVEAGAASLELPPSQSPPQLRVEALGYAIAGEKVAKQLSAGGAKRMRAWVDVPVKGQLHISACLTSTSDEGETLTAEASLEVTVERPFQVATHTSGPARTSTLLLPISALPETTDAPLLADRLPVGQACLLSVDLTITAPAPVVIMSVALEPPVGVESSAVQVLQSLGTVSGGTGAPVTLSKGEAHTARFVIRADSACTAALVGEVAVTWKRPKPARRRASSSMLPKRSSRLISSPRASLMSPNALPSVPQLTQQLSQQQPQLSHRRSSSLTHTPTAAAMTHQMAVNQLLEDLPEDIPGAGMHPPPQPVTTKVPLPRITFAEPGIVATSSWPASVRTGEAFTLDIGIANRTQGLQRVQVAVGDTSGFVFAGDRRRMLALQPQSSTHCNLQVVAHASGPLPLPQLRLTAPAHDSFLDILAGHTMVVLPSPISHVAAA</sequence>
<dbReference type="EMBL" id="JALJOQ010000206">
    <property type="protein sequence ID" value="KAK9789562.1"/>
    <property type="molecule type" value="Genomic_DNA"/>
</dbReference>
<dbReference type="AlphaFoldDB" id="A0AAW1NPR9"/>
<reference evidence="3 4" key="1">
    <citation type="journal article" date="2024" name="Nat. Commun.">
        <title>Phylogenomics reveals the evolutionary origins of lichenization in chlorophyte algae.</title>
        <authorList>
            <person name="Puginier C."/>
            <person name="Libourel C."/>
            <person name="Otte J."/>
            <person name="Skaloud P."/>
            <person name="Haon M."/>
            <person name="Grisel S."/>
            <person name="Petersen M."/>
            <person name="Berrin J.G."/>
            <person name="Delaux P.M."/>
            <person name="Dal Grande F."/>
            <person name="Keller J."/>
        </authorList>
    </citation>
    <scope>NUCLEOTIDE SEQUENCE [LARGE SCALE GENOMIC DNA]</scope>
    <source>
        <strain evidence="3 4">SAG 2036</strain>
    </source>
</reference>
<comment type="caution">
    <text evidence="3">The sequence shown here is derived from an EMBL/GenBank/DDBJ whole genome shotgun (WGS) entry which is preliminary data.</text>
</comment>